<feature type="region of interest" description="Disordered" evidence="10">
    <location>
        <begin position="439"/>
        <end position="471"/>
    </location>
</feature>
<dbReference type="Proteomes" id="UP000515160">
    <property type="component" value="Chromosome 2L"/>
</dbReference>
<feature type="domain" description="Helicase C-terminal" evidence="12">
    <location>
        <begin position="1036"/>
        <end position="1220"/>
    </location>
</feature>
<keyword evidence="9" id="KW-0175">Coiled coil</keyword>
<dbReference type="PROSITE" id="PS51194">
    <property type="entry name" value="HELICASE_CTER"/>
    <property type="match status" value="1"/>
</dbReference>
<evidence type="ECO:0000313" key="14">
    <source>
        <dbReference type="RefSeq" id="XP_034098932.1"/>
    </source>
</evidence>
<dbReference type="InterPro" id="IPR044574">
    <property type="entry name" value="ARIP4-like"/>
</dbReference>
<feature type="compositionally biased region" description="Basic and acidic residues" evidence="10">
    <location>
        <begin position="504"/>
        <end position="518"/>
    </location>
</feature>
<evidence type="ECO:0000259" key="11">
    <source>
        <dbReference type="PROSITE" id="PS51192"/>
    </source>
</evidence>
<comment type="subcellular location">
    <subcellularLocation>
        <location evidence="1">Nucleus</location>
    </subcellularLocation>
</comment>
<keyword evidence="8" id="KW-0539">Nucleus</keyword>
<comment type="similarity">
    <text evidence="2">Belongs to the SNF2/RAD54 helicase family.</text>
</comment>
<dbReference type="InterPro" id="IPR027417">
    <property type="entry name" value="P-loop_NTPase"/>
</dbReference>
<dbReference type="GO" id="GO:0004386">
    <property type="term" value="F:helicase activity"/>
    <property type="evidence" value="ECO:0007669"/>
    <property type="project" value="UniProtKB-KW"/>
</dbReference>
<dbReference type="InterPro" id="IPR001650">
    <property type="entry name" value="Helicase_C-like"/>
</dbReference>
<dbReference type="InterPro" id="IPR014001">
    <property type="entry name" value="Helicase_ATP-bd"/>
</dbReference>
<feature type="compositionally biased region" description="Polar residues" evidence="10">
    <location>
        <begin position="1798"/>
        <end position="1818"/>
    </location>
</feature>
<evidence type="ECO:0000259" key="12">
    <source>
        <dbReference type="PROSITE" id="PS51194"/>
    </source>
</evidence>
<dbReference type="InterPro" id="IPR000330">
    <property type="entry name" value="SNF2_N"/>
</dbReference>
<evidence type="ECO:0000256" key="4">
    <source>
        <dbReference type="ARBA" id="ARBA00022801"/>
    </source>
</evidence>
<feature type="compositionally biased region" description="Basic and acidic residues" evidence="10">
    <location>
        <begin position="525"/>
        <end position="540"/>
    </location>
</feature>
<dbReference type="RefSeq" id="XP_034098932.1">
    <property type="nucleotide sequence ID" value="XM_034243041.2"/>
</dbReference>
<dbReference type="PROSITE" id="PS51192">
    <property type="entry name" value="HELICASE_ATP_BIND_1"/>
    <property type="match status" value="1"/>
</dbReference>
<dbReference type="GO" id="GO:0016887">
    <property type="term" value="F:ATP hydrolysis activity"/>
    <property type="evidence" value="ECO:0007669"/>
    <property type="project" value="InterPro"/>
</dbReference>
<dbReference type="Pfam" id="PF00271">
    <property type="entry name" value="Helicase_C"/>
    <property type="match status" value="1"/>
</dbReference>
<keyword evidence="6" id="KW-0067">ATP-binding</keyword>
<keyword evidence="4" id="KW-0378">Hydrolase</keyword>
<feature type="region of interest" description="Disordered" evidence="10">
    <location>
        <begin position="78"/>
        <end position="97"/>
    </location>
</feature>
<dbReference type="InterPro" id="IPR038718">
    <property type="entry name" value="SNF2-like_sf"/>
</dbReference>
<dbReference type="GeneID" id="117564335"/>
<dbReference type="GO" id="GO:0003677">
    <property type="term" value="F:DNA binding"/>
    <property type="evidence" value="ECO:0007669"/>
    <property type="project" value="UniProtKB-KW"/>
</dbReference>
<feature type="domain" description="Helicase ATP-binding" evidence="11">
    <location>
        <begin position="658"/>
        <end position="855"/>
    </location>
</feature>
<dbReference type="GO" id="GO:0005524">
    <property type="term" value="F:ATP binding"/>
    <property type="evidence" value="ECO:0007669"/>
    <property type="project" value="UniProtKB-KW"/>
</dbReference>
<evidence type="ECO:0000256" key="2">
    <source>
        <dbReference type="ARBA" id="ARBA00007025"/>
    </source>
</evidence>
<dbReference type="SMART" id="SM00490">
    <property type="entry name" value="HELICc"/>
    <property type="match status" value="1"/>
</dbReference>
<proteinExistence type="inferred from homology"/>
<dbReference type="Gene3D" id="3.40.50.10810">
    <property type="entry name" value="Tandem AAA-ATPase domain"/>
    <property type="match status" value="1"/>
</dbReference>
<feature type="region of interest" description="Disordered" evidence="10">
    <location>
        <begin position="980"/>
        <end position="1003"/>
    </location>
</feature>
<dbReference type="Pfam" id="PF00176">
    <property type="entry name" value="SNF2-rel_dom"/>
    <property type="match status" value="1"/>
</dbReference>
<feature type="coiled-coil region" evidence="9">
    <location>
        <begin position="576"/>
        <end position="613"/>
    </location>
</feature>
<keyword evidence="13" id="KW-1185">Reference proteome</keyword>
<evidence type="ECO:0000256" key="1">
    <source>
        <dbReference type="ARBA" id="ARBA00004123"/>
    </source>
</evidence>
<dbReference type="InterPro" id="IPR049730">
    <property type="entry name" value="SNF2/RAD54-like_C"/>
</dbReference>
<evidence type="ECO:0000256" key="8">
    <source>
        <dbReference type="ARBA" id="ARBA00023242"/>
    </source>
</evidence>
<dbReference type="CDD" id="cd18793">
    <property type="entry name" value="SF2_C_SNF"/>
    <property type="match status" value="1"/>
</dbReference>
<dbReference type="OrthoDB" id="9900844at2759"/>
<reference evidence="14" key="1">
    <citation type="submission" date="2025-08" db="UniProtKB">
        <authorList>
            <consortium name="RefSeq"/>
        </authorList>
    </citation>
    <scope>IDENTIFICATION</scope>
    <source>
        <strain evidence="14">15112-1751.03</strain>
        <tissue evidence="14">Whole Adult</tissue>
    </source>
</reference>
<feature type="region of interest" description="Disordered" evidence="10">
    <location>
        <begin position="1"/>
        <end position="24"/>
    </location>
</feature>
<gene>
    <name evidence="14" type="primary">LOC117564335</name>
</gene>
<evidence type="ECO:0000313" key="13">
    <source>
        <dbReference type="Proteomes" id="UP000515160"/>
    </source>
</evidence>
<keyword evidence="7" id="KW-0238">DNA-binding</keyword>
<feature type="compositionally biased region" description="Polar residues" evidence="10">
    <location>
        <begin position="1"/>
        <end position="12"/>
    </location>
</feature>
<dbReference type="PANTHER" id="PTHR45797">
    <property type="entry name" value="RAD54-LIKE"/>
    <property type="match status" value="1"/>
</dbReference>
<dbReference type="GO" id="GO:0005634">
    <property type="term" value="C:nucleus"/>
    <property type="evidence" value="ECO:0007669"/>
    <property type="project" value="UniProtKB-SubCell"/>
</dbReference>
<name>A0A6P8XJT3_DROAB</name>
<feature type="region of interest" description="Disordered" evidence="10">
    <location>
        <begin position="1402"/>
        <end position="1428"/>
    </location>
</feature>
<dbReference type="PANTHER" id="PTHR45797:SF3">
    <property type="entry name" value="TRANSCRIPTIONAL REGULATOR ATRX HOMOLOG"/>
    <property type="match status" value="1"/>
</dbReference>
<evidence type="ECO:0000256" key="3">
    <source>
        <dbReference type="ARBA" id="ARBA00022741"/>
    </source>
</evidence>
<feature type="compositionally biased region" description="Polar residues" evidence="10">
    <location>
        <begin position="88"/>
        <end position="97"/>
    </location>
</feature>
<feature type="compositionally biased region" description="Acidic residues" evidence="10">
    <location>
        <begin position="441"/>
        <end position="454"/>
    </location>
</feature>
<evidence type="ECO:0000256" key="9">
    <source>
        <dbReference type="SAM" id="Coils"/>
    </source>
</evidence>
<feature type="region of interest" description="Disordered" evidence="10">
    <location>
        <begin position="1758"/>
        <end position="1818"/>
    </location>
</feature>
<feature type="region of interest" description="Disordered" evidence="10">
    <location>
        <begin position="504"/>
        <end position="560"/>
    </location>
</feature>
<organism evidence="13 14">
    <name type="scientific">Drosophila albomicans</name>
    <name type="common">Fruit fly</name>
    <dbReference type="NCBI Taxonomy" id="7291"/>
    <lineage>
        <taxon>Eukaryota</taxon>
        <taxon>Metazoa</taxon>
        <taxon>Ecdysozoa</taxon>
        <taxon>Arthropoda</taxon>
        <taxon>Hexapoda</taxon>
        <taxon>Insecta</taxon>
        <taxon>Pterygota</taxon>
        <taxon>Neoptera</taxon>
        <taxon>Endopterygota</taxon>
        <taxon>Diptera</taxon>
        <taxon>Brachycera</taxon>
        <taxon>Muscomorpha</taxon>
        <taxon>Ephydroidea</taxon>
        <taxon>Drosophilidae</taxon>
        <taxon>Drosophila</taxon>
    </lineage>
</organism>
<feature type="region of interest" description="Disordered" evidence="10">
    <location>
        <begin position="401"/>
        <end position="421"/>
    </location>
</feature>
<accession>A0A6P8XJT3</accession>
<keyword evidence="5" id="KW-0347">Helicase</keyword>
<evidence type="ECO:0000256" key="10">
    <source>
        <dbReference type="SAM" id="MobiDB-lite"/>
    </source>
</evidence>
<dbReference type="SMART" id="SM00487">
    <property type="entry name" value="DEXDc"/>
    <property type="match status" value="1"/>
</dbReference>
<dbReference type="Gene3D" id="3.40.50.300">
    <property type="entry name" value="P-loop containing nucleotide triphosphate hydrolases"/>
    <property type="match status" value="1"/>
</dbReference>
<feature type="compositionally biased region" description="Polar residues" evidence="10">
    <location>
        <begin position="1758"/>
        <end position="1779"/>
    </location>
</feature>
<sequence length="1818" mass="204673">MSMSCEWRTSLSDAEMPDVKNTPNDDLMEQQLISEIKFEPEEVTETTYFEGQGYEEEVVTTVGCIEDAIGEMCELREKEDDDNDEHSGTQLSDALNDHNYTSQELVLSQPRLGSVKDLLLSQIVSSSDTVPTNVSNFVDNTINKIKILRLENSKREADESVLDFNCSEPLEVEPGDEYFESLYKNFSENATGLSKRLADTLSCAKDILNHCNAETVQTEEELQVFISSKIKELQKVANIKQTTSTEATQTNTKSFFKKRHRINRNAKRNLLNSDSDSSRYDSDNASSFNEAFRSCSVETSTKQADKESVRCRNLEYNDGIDLSKYIKLDITNKKFRQASCDMKGEGEATCSSADDTDKEIERLTNLSGLKKRHVQQRQVKLKDKPKTKPLSVKGIEALDESEDDMEALDSDHSCKETDDEAITENQYLSRFNEQIKKELLDDSNSDSGLSDESDYNQLKDSSSSENESKSEVVDKFLQVFKCDDDGGNTEDIEVKLDLDGVLKESDSHDEQSWHDNIVKPKRSKKSLEKRLAEAEKRNQNEEIVVSSESEYSEAEPEPVEVNTRVLKPMLRMDQLAKETRAAQETETERVRRLEQKQKTMTKALKNNKNTQANAFILDYLEKTKTFVQVDEDLVKLLKPHQIDGIKFMYDSCYGGIDHSKKNTGSGCILAHCMGLGKTLQLIALLHTVISYKELNTSKVLVLCPKSTVMNWADELQRWLGPLKSKTKYKVYVFPDLSDISDKLRVLEEWSLSSASKAGCLLVGYEAFRTLVFYKNRGNLSTSKLESIRDKVNKYLLEPGADLVVCDEGHIIKNSKSAISLAVSKIITPKRIMLTGTPIQNNLKEYYSMVNFIKPLYLGTEKEFANLYANPIKNGQHKDSSKKDITVMKQRSFVLHKKLSNFVQRKEAELLKTFLPQKFEYVLFIPMTAVQNTLYEYILEAIASRGDSRGKSLITDYTVLRKIWTHPKVLEDAWKNANMQKNKKETKRAGVPHSDDDQPDDIYDSQTGTISVTNDWWRKDLSKKDLETIMPSNKLRTMFTILRMCEEKGEKCLIFSAFVAVLNVVEYFFKKITESDPEILQHTHIPTTFKSSNSWINGQDYYRLDGKTPKNIRHEMIKRFNSEANRRARVFLISAKAGGQGINLIGANRVIILDTSWNPSNDQQNIFRIFRLGQKKNCYIYRLIAMGTMEEKVYTRSVTKQAMSFRVVDEQQIDRHYNMAELAELYTLTKPVQSERTMPVLPKDTILAHLLRQSELVYKYHEHDSLLENKVEQELSEQEKADAWHTYERELQMNLAQQEGLTADKMPNAMPASKLNPYPGLDMQTLLNYSLQSASLIPQYGYNLSQNYLDTLSMYQKYSALRFNDMNTDLSSYASPFGVLPNANRMQPSAQLMSTMQNLANASKPHSRDLGLPRTGQPLAHPTMHHPLTTESPSLASLSANASANNVLSTLGQYKQFLDNPLSSLLNYSTSYSALAQGGGLHPNPNEILEAVDSLNKRDKTTKSRTSVDQNKTLTAPDIRATIAPIVSSVDLTTTTPVNVPVKNPVPMKKHPGPPTTSVDLTTTTTFADTLAKKTTQQSDIDKSVKSTKPTNVNFPLGFPSDAASALPKDFLKNNAAMQIIPTTSPPGTSSITKQLNEISPSISLTAVNPPTEIAKSRPQDVQKSPNITAPNILKSKKAPNPNVFSLSKTVRDKNLPANFMPTKKVPDNYNLMSGDLGKVSVSSVKPVSSVNQKTTTPNSPNIIRPVATNQLLSSSPATNATQQFRQQPLANEASKNSGNKAIKDVNFQSDSRKRLSDNMKSNVNSKRTKLPNDNNPFV</sequence>
<keyword evidence="3" id="KW-0547">Nucleotide-binding</keyword>
<evidence type="ECO:0000256" key="5">
    <source>
        <dbReference type="ARBA" id="ARBA00022806"/>
    </source>
</evidence>
<protein>
    <submittedName>
        <fullName evidence="14">Transcriptional regulator ATRX homolog</fullName>
    </submittedName>
</protein>
<dbReference type="SUPFAM" id="SSF52540">
    <property type="entry name" value="P-loop containing nucleoside triphosphate hydrolases"/>
    <property type="match status" value="2"/>
</dbReference>
<evidence type="ECO:0000256" key="6">
    <source>
        <dbReference type="ARBA" id="ARBA00022840"/>
    </source>
</evidence>
<evidence type="ECO:0000256" key="7">
    <source>
        <dbReference type="ARBA" id="ARBA00023125"/>
    </source>
</evidence>